<dbReference type="STRING" id="4081.K4AUG5"/>
<protein>
    <submittedName>
        <fullName evidence="2">Uncharacterized protein</fullName>
    </submittedName>
</protein>
<dbReference type="Gramene" id="Solyc01g016300.1.1">
    <property type="protein sequence ID" value="Solyc01g016300.1.1"/>
    <property type="gene ID" value="Solyc01g016300.1"/>
</dbReference>
<dbReference type="HOGENOM" id="CLU_2101164_0_0_1"/>
<keyword evidence="3" id="KW-1185">Reference proteome</keyword>
<name>K4AUG5_SOLLC</name>
<dbReference type="InParanoid" id="K4AUG5"/>
<reference evidence="2" key="2">
    <citation type="submission" date="2015-06" db="UniProtKB">
        <authorList>
            <consortium name="EnsemblPlants"/>
        </authorList>
    </citation>
    <scope>IDENTIFICATION</scope>
    <source>
        <strain evidence="2">cv. Heinz 1706</strain>
    </source>
</reference>
<evidence type="ECO:0000313" key="2">
    <source>
        <dbReference type="EnsemblPlants" id="Solyc01g016300.1.1"/>
    </source>
</evidence>
<dbReference type="EnsemblPlants" id="Solyc01g016300.1.1">
    <property type="protein sequence ID" value="Solyc01g016300.1.1"/>
    <property type="gene ID" value="Solyc01g016300.1"/>
</dbReference>
<accession>K4AUG5</accession>
<sequence>MASNTRQQIGGGFSVAEIEYPYSIRTFQCHETHHILKSDLSKSDYSVEIQKDIPRNKKLNETDPERADHFVENLGDGQSSKRKREEEDVASPSFTRKSQSEDLIVYDLNSISILLQ</sequence>
<proteinExistence type="predicted"/>
<dbReference type="Proteomes" id="UP000004994">
    <property type="component" value="Chromosome 1"/>
</dbReference>
<evidence type="ECO:0000256" key="1">
    <source>
        <dbReference type="SAM" id="MobiDB-lite"/>
    </source>
</evidence>
<feature type="compositionally biased region" description="Basic and acidic residues" evidence="1">
    <location>
        <begin position="52"/>
        <end position="71"/>
    </location>
</feature>
<evidence type="ECO:0000313" key="3">
    <source>
        <dbReference type="Proteomes" id="UP000004994"/>
    </source>
</evidence>
<feature type="region of interest" description="Disordered" evidence="1">
    <location>
        <begin position="52"/>
        <end position="96"/>
    </location>
</feature>
<dbReference type="AlphaFoldDB" id="K4AUG5"/>
<organism evidence="2">
    <name type="scientific">Solanum lycopersicum</name>
    <name type="common">Tomato</name>
    <name type="synonym">Lycopersicon esculentum</name>
    <dbReference type="NCBI Taxonomy" id="4081"/>
    <lineage>
        <taxon>Eukaryota</taxon>
        <taxon>Viridiplantae</taxon>
        <taxon>Streptophyta</taxon>
        <taxon>Embryophyta</taxon>
        <taxon>Tracheophyta</taxon>
        <taxon>Spermatophyta</taxon>
        <taxon>Magnoliopsida</taxon>
        <taxon>eudicotyledons</taxon>
        <taxon>Gunneridae</taxon>
        <taxon>Pentapetalae</taxon>
        <taxon>asterids</taxon>
        <taxon>lamiids</taxon>
        <taxon>Solanales</taxon>
        <taxon>Solanaceae</taxon>
        <taxon>Solanoideae</taxon>
        <taxon>Solaneae</taxon>
        <taxon>Solanum</taxon>
        <taxon>Solanum subgen. Lycopersicon</taxon>
    </lineage>
</organism>
<dbReference type="PaxDb" id="4081-Solyc01g016300.1.1"/>
<reference evidence="2" key="1">
    <citation type="journal article" date="2012" name="Nature">
        <title>The tomato genome sequence provides insights into fleshy fruit evolution.</title>
        <authorList>
            <consortium name="Tomato Genome Consortium"/>
        </authorList>
    </citation>
    <scope>NUCLEOTIDE SEQUENCE [LARGE SCALE GENOMIC DNA]</scope>
    <source>
        <strain evidence="2">cv. Heinz 1706</strain>
    </source>
</reference>